<keyword evidence="2" id="KW-1185">Reference proteome</keyword>
<dbReference type="AlphaFoldDB" id="A0A4Y2HZ30"/>
<gene>
    <name evidence="1" type="ORF">AVEN_60136_1</name>
</gene>
<dbReference type="EMBL" id="BGPR01002237">
    <property type="protein sequence ID" value="GBM70209.1"/>
    <property type="molecule type" value="Genomic_DNA"/>
</dbReference>
<sequence length="231" mass="25753">MCPDTRTPGPKGLSHTSSCIKNPNVGVAWKFKESLKRVILSFHGPGELLRAGDPHSEIELLDPYSNSKKEKATETNTSLIDGGEIASAYLHSPRAKQNFTAAISANTPLKTNRKNSGVATFSKDLLLLSFSKRWRKARAILGRDHSFELWSDVEDVNSSGNPSPRFSAKGSKFDFQRRSELHQAHIHDEYLVELYSEPFDLTARPPRSEEFQTQCVIKCLSDDLVAVSTIH</sequence>
<dbReference type="Proteomes" id="UP000499080">
    <property type="component" value="Unassembled WGS sequence"/>
</dbReference>
<proteinExistence type="predicted"/>
<reference evidence="1 2" key="1">
    <citation type="journal article" date="2019" name="Sci. Rep.">
        <title>Orb-weaving spider Araneus ventricosus genome elucidates the spidroin gene catalogue.</title>
        <authorList>
            <person name="Kono N."/>
            <person name="Nakamura H."/>
            <person name="Ohtoshi R."/>
            <person name="Moran D.A.P."/>
            <person name="Shinohara A."/>
            <person name="Yoshida Y."/>
            <person name="Fujiwara M."/>
            <person name="Mori M."/>
            <person name="Tomita M."/>
            <person name="Arakawa K."/>
        </authorList>
    </citation>
    <scope>NUCLEOTIDE SEQUENCE [LARGE SCALE GENOMIC DNA]</scope>
</reference>
<comment type="caution">
    <text evidence="1">The sequence shown here is derived from an EMBL/GenBank/DDBJ whole genome shotgun (WGS) entry which is preliminary data.</text>
</comment>
<evidence type="ECO:0000313" key="2">
    <source>
        <dbReference type="Proteomes" id="UP000499080"/>
    </source>
</evidence>
<name>A0A4Y2HZ30_ARAVE</name>
<protein>
    <submittedName>
        <fullName evidence="1">Uncharacterized protein</fullName>
    </submittedName>
</protein>
<evidence type="ECO:0000313" key="1">
    <source>
        <dbReference type="EMBL" id="GBM70209.1"/>
    </source>
</evidence>
<organism evidence="1 2">
    <name type="scientific">Araneus ventricosus</name>
    <name type="common">Orbweaver spider</name>
    <name type="synonym">Epeira ventricosa</name>
    <dbReference type="NCBI Taxonomy" id="182803"/>
    <lineage>
        <taxon>Eukaryota</taxon>
        <taxon>Metazoa</taxon>
        <taxon>Ecdysozoa</taxon>
        <taxon>Arthropoda</taxon>
        <taxon>Chelicerata</taxon>
        <taxon>Arachnida</taxon>
        <taxon>Araneae</taxon>
        <taxon>Araneomorphae</taxon>
        <taxon>Entelegynae</taxon>
        <taxon>Araneoidea</taxon>
        <taxon>Araneidae</taxon>
        <taxon>Araneus</taxon>
    </lineage>
</organism>
<accession>A0A4Y2HZ30</accession>